<evidence type="ECO:0000313" key="5">
    <source>
        <dbReference type="EMBL" id="ENZ19196.1"/>
    </source>
</evidence>
<dbReference type="Proteomes" id="UP000013085">
    <property type="component" value="Unassembled WGS sequence"/>
</dbReference>
<dbReference type="Gene3D" id="3.40.50.1010">
    <property type="entry name" value="5'-nuclease"/>
    <property type="match status" value="1"/>
</dbReference>
<keyword evidence="2" id="KW-0067">ATP-binding</keyword>
<dbReference type="Pfam" id="PF02562">
    <property type="entry name" value="PhoH"/>
    <property type="match status" value="1"/>
</dbReference>
<protein>
    <recommendedName>
        <fullName evidence="4">PIN domain-containing protein</fullName>
    </recommendedName>
</protein>
<dbReference type="InterPro" id="IPR029060">
    <property type="entry name" value="PIN-like_dom_sf"/>
</dbReference>
<dbReference type="InterPro" id="IPR002716">
    <property type="entry name" value="PIN_dom"/>
</dbReference>
<dbReference type="InterPro" id="IPR003714">
    <property type="entry name" value="PhoH"/>
</dbReference>
<dbReference type="InterPro" id="IPR027417">
    <property type="entry name" value="P-loop_NTPase"/>
</dbReference>
<dbReference type="EMBL" id="AGYR01000005">
    <property type="protein sequence ID" value="ENZ19196.1"/>
    <property type="molecule type" value="Genomic_DNA"/>
</dbReference>
<comment type="caution">
    <text evidence="5">The sequence shown here is derived from an EMBL/GenBank/DDBJ whole genome shotgun (WGS) entry which is preliminary data.</text>
</comment>
<accession>A0A0E2HF29</accession>
<reference evidence="5 6" key="1">
    <citation type="submission" date="2013-01" db="EMBL/GenBank/DDBJ databases">
        <title>The Genome Sequence of Clostridium clostridioforme 90A8.</title>
        <authorList>
            <consortium name="The Broad Institute Genome Sequencing Platform"/>
            <person name="Earl A."/>
            <person name="Ward D."/>
            <person name="Feldgarden M."/>
            <person name="Gevers D."/>
            <person name="Courvalin P."/>
            <person name="Lambert T."/>
            <person name="Walker B."/>
            <person name="Young S.K."/>
            <person name="Zeng Q."/>
            <person name="Gargeya S."/>
            <person name="Fitzgerald M."/>
            <person name="Haas B."/>
            <person name="Abouelleil A."/>
            <person name="Alvarado L."/>
            <person name="Arachchi H.M."/>
            <person name="Berlin A.M."/>
            <person name="Chapman S.B."/>
            <person name="Dewar J."/>
            <person name="Goldberg J."/>
            <person name="Griggs A."/>
            <person name="Gujja S."/>
            <person name="Hansen M."/>
            <person name="Howarth C."/>
            <person name="Imamovic A."/>
            <person name="Larimer J."/>
            <person name="McCowan C."/>
            <person name="Murphy C."/>
            <person name="Neiman D."/>
            <person name="Pearson M."/>
            <person name="Priest M."/>
            <person name="Roberts A."/>
            <person name="Saif S."/>
            <person name="Shea T."/>
            <person name="Sisk P."/>
            <person name="Sykes S."/>
            <person name="Wortman J."/>
            <person name="Nusbaum C."/>
            <person name="Birren B."/>
        </authorList>
    </citation>
    <scope>NUCLEOTIDE SEQUENCE [LARGE SCALE GENOMIC DNA]</scope>
    <source>
        <strain evidence="5 6">90A8</strain>
    </source>
</reference>
<dbReference type="HOGENOM" id="CLU_022283_2_1_9"/>
<organism evidence="5 6">
    <name type="scientific">[Clostridium] clostridioforme 90A8</name>
    <dbReference type="NCBI Taxonomy" id="999408"/>
    <lineage>
        <taxon>Bacteria</taxon>
        <taxon>Bacillati</taxon>
        <taxon>Bacillota</taxon>
        <taxon>Clostridia</taxon>
        <taxon>Lachnospirales</taxon>
        <taxon>Lachnospiraceae</taxon>
        <taxon>Enterocloster</taxon>
    </lineage>
</organism>
<dbReference type="RefSeq" id="WP_002586694.1">
    <property type="nucleotide sequence ID" value="NZ_KB850987.1"/>
</dbReference>
<dbReference type="PANTHER" id="PTHR30473">
    <property type="entry name" value="PROTEIN PHOH"/>
    <property type="match status" value="1"/>
</dbReference>
<dbReference type="GO" id="GO:0005524">
    <property type="term" value="F:ATP binding"/>
    <property type="evidence" value="ECO:0007669"/>
    <property type="project" value="UniProtKB-KW"/>
</dbReference>
<dbReference type="SUPFAM" id="SSF52540">
    <property type="entry name" value="P-loop containing nucleoside triphosphate hydrolases"/>
    <property type="match status" value="1"/>
</dbReference>
<sequence length="466" mass="52575">MIKTYVLDTNVLIQAPYAVNCFEENYIVLPMVVLEELDNLKKAEGERGANARASIRMLEQLRMRGDLLKGVTLENGGTLRVEKNYVDVELPPDLPEEKADNRILKVCRGLTEQQDAGEPEREKPPRIILVTKDILLRIKAQIIGIRAEDFITEQVSDRDEQYTGRCEVFIPEEDVKEFKKKGIPVDKAYISDESGGHSCPQLWENQFLLLKADQSVKKTLLGRVQGDRIVPLEYKKSKPYGISPKNSGQYFLQEALMQPADKAPLVIVKGMAGTAKTFYSLAVGLEKLLNNPTGEYRRIIISRPNAQFDADIGFLPGDEQEKISPLMRPVIDNLEQLIDSNEEKRYEDEAELKGKVDEIFDRGLIQTEALNYIRGRSIVKTYLIIDEAQNMTPNQVKGIITRAGMGTKVILLGDPNQIDRTFLDERTNGLSYASEHMKGSGLCWQITLNAGECERSELAMDAVRRL</sequence>
<dbReference type="GeneID" id="57962554"/>
<dbReference type="CDD" id="cd09883">
    <property type="entry name" value="PIN_VapC_PhoHL-ATPase"/>
    <property type="match status" value="1"/>
</dbReference>
<keyword evidence="1" id="KW-0547">Nucleotide-binding</keyword>
<evidence type="ECO:0000256" key="1">
    <source>
        <dbReference type="ARBA" id="ARBA00022741"/>
    </source>
</evidence>
<dbReference type="SUPFAM" id="SSF88723">
    <property type="entry name" value="PIN domain-like"/>
    <property type="match status" value="1"/>
</dbReference>
<dbReference type="PATRIC" id="fig|999408.3.peg.620"/>
<proteinExistence type="inferred from homology"/>
<dbReference type="GO" id="GO:0005829">
    <property type="term" value="C:cytosol"/>
    <property type="evidence" value="ECO:0007669"/>
    <property type="project" value="TreeGrafter"/>
</dbReference>
<evidence type="ECO:0000256" key="2">
    <source>
        <dbReference type="ARBA" id="ARBA00022840"/>
    </source>
</evidence>
<dbReference type="InterPro" id="IPR051451">
    <property type="entry name" value="PhoH2-like"/>
</dbReference>
<evidence type="ECO:0000313" key="6">
    <source>
        <dbReference type="Proteomes" id="UP000013085"/>
    </source>
</evidence>
<dbReference type="PANTHER" id="PTHR30473:SF2">
    <property type="entry name" value="PIN DOMAIN-CONTAINING PROTEIN"/>
    <property type="match status" value="1"/>
</dbReference>
<dbReference type="Gene3D" id="3.40.50.300">
    <property type="entry name" value="P-loop containing nucleotide triphosphate hydrolases"/>
    <property type="match status" value="1"/>
</dbReference>
<dbReference type="AlphaFoldDB" id="A0A0E2HF29"/>
<evidence type="ECO:0000256" key="3">
    <source>
        <dbReference type="ARBA" id="ARBA00046345"/>
    </source>
</evidence>
<name>A0A0E2HF29_9FIRM</name>
<dbReference type="Pfam" id="PF13638">
    <property type="entry name" value="PIN_4"/>
    <property type="match status" value="1"/>
</dbReference>
<dbReference type="SMART" id="SM00670">
    <property type="entry name" value="PINc"/>
    <property type="match status" value="1"/>
</dbReference>
<comment type="similarity">
    <text evidence="3">In the N-terminal section; belongs to the PINc/VapC protein family.</text>
</comment>
<feature type="domain" description="PIN" evidence="4">
    <location>
        <begin position="3"/>
        <end position="138"/>
    </location>
</feature>
<evidence type="ECO:0000259" key="4">
    <source>
        <dbReference type="SMART" id="SM00670"/>
    </source>
</evidence>
<gene>
    <name evidence="5" type="ORF">HMPREF1090_00580</name>
</gene>